<dbReference type="InterPro" id="IPR007820">
    <property type="entry name" value="AbrB_fam"/>
</dbReference>
<dbReference type="Pfam" id="PF05145">
    <property type="entry name" value="AbrB"/>
    <property type="match status" value="1"/>
</dbReference>
<dbReference type="GO" id="GO:0016020">
    <property type="term" value="C:membrane"/>
    <property type="evidence" value="ECO:0007669"/>
    <property type="project" value="InterPro"/>
</dbReference>
<dbReference type="PANTHER" id="PTHR38457:SF1">
    <property type="entry name" value="REGULATOR ABRB-RELATED"/>
    <property type="match status" value="1"/>
</dbReference>
<keyword evidence="1" id="KW-1133">Transmembrane helix</keyword>
<dbReference type="Proteomes" id="UP000295055">
    <property type="component" value="Unassembled WGS sequence"/>
</dbReference>
<feature type="transmembrane region" description="Helical" evidence="1">
    <location>
        <begin position="92"/>
        <end position="113"/>
    </location>
</feature>
<feature type="transmembrane region" description="Helical" evidence="1">
    <location>
        <begin position="213"/>
        <end position="230"/>
    </location>
</feature>
<dbReference type="PIRSF" id="PIRSF038991">
    <property type="entry name" value="Protein_AbrB"/>
    <property type="match status" value="1"/>
</dbReference>
<protein>
    <recommendedName>
        <fullName evidence="4">AbrB family transcriptional regulator</fullName>
    </recommendedName>
</protein>
<dbReference type="EMBL" id="SMAS01000007">
    <property type="protein sequence ID" value="TCT31633.1"/>
    <property type="molecule type" value="Genomic_DNA"/>
</dbReference>
<evidence type="ECO:0000313" key="2">
    <source>
        <dbReference type="EMBL" id="TCT31633.1"/>
    </source>
</evidence>
<name>A0A4R3NGH4_9GAMM</name>
<dbReference type="PANTHER" id="PTHR38457">
    <property type="entry name" value="REGULATOR ABRB-RELATED"/>
    <property type="match status" value="1"/>
</dbReference>
<organism evidence="2 3">
    <name type="scientific">Providencia alcalifaciens</name>
    <dbReference type="NCBI Taxonomy" id="126385"/>
    <lineage>
        <taxon>Bacteria</taxon>
        <taxon>Pseudomonadati</taxon>
        <taxon>Pseudomonadota</taxon>
        <taxon>Gammaproteobacteria</taxon>
        <taxon>Enterobacterales</taxon>
        <taxon>Morganellaceae</taxon>
        <taxon>Providencia</taxon>
    </lineage>
</organism>
<feature type="transmembrane region" description="Helical" evidence="1">
    <location>
        <begin position="275"/>
        <end position="305"/>
    </location>
</feature>
<feature type="transmembrane region" description="Helical" evidence="1">
    <location>
        <begin position="325"/>
        <end position="347"/>
    </location>
</feature>
<feature type="transmembrane region" description="Helical" evidence="1">
    <location>
        <begin position="189"/>
        <end position="206"/>
    </location>
</feature>
<feature type="transmembrane region" description="Helical" evidence="1">
    <location>
        <begin position="21"/>
        <end position="51"/>
    </location>
</feature>
<dbReference type="GO" id="GO:0010468">
    <property type="term" value="P:regulation of gene expression"/>
    <property type="evidence" value="ECO:0007669"/>
    <property type="project" value="InterPro"/>
</dbReference>
<proteinExistence type="predicted"/>
<feature type="transmembrane region" description="Helical" evidence="1">
    <location>
        <begin position="236"/>
        <end position="263"/>
    </location>
</feature>
<keyword evidence="1" id="KW-0472">Membrane</keyword>
<comment type="caution">
    <text evidence="2">The sequence shown here is derived from an EMBL/GenBank/DDBJ whole genome shotgun (WGS) entry which is preliminary data.</text>
</comment>
<evidence type="ECO:0008006" key="4">
    <source>
        <dbReference type="Google" id="ProtNLM"/>
    </source>
</evidence>
<reference evidence="2 3" key="1">
    <citation type="submission" date="2019-03" db="EMBL/GenBank/DDBJ databases">
        <title>Genomic analyses of the natural microbiome of Caenorhabditis elegans.</title>
        <authorList>
            <person name="Samuel B."/>
        </authorList>
    </citation>
    <scope>NUCLEOTIDE SEQUENCE [LARGE SCALE GENOMIC DNA]</scope>
    <source>
        <strain evidence="2 3">JUb102</strain>
    </source>
</reference>
<evidence type="ECO:0000313" key="3">
    <source>
        <dbReference type="Proteomes" id="UP000295055"/>
    </source>
</evidence>
<keyword evidence="1" id="KW-0812">Transmembrane</keyword>
<feature type="transmembrane region" description="Helical" evidence="1">
    <location>
        <begin position="151"/>
        <end position="169"/>
    </location>
</feature>
<sequence length="356" mass="39191">MINYINGYCPMIKLIKMSVGIILCAIVGGSLTYIGIPLALMFGPIIAIIIFHRFGFSFPTPKHTITFVQVTLGTSVGLMFNQVSLKDADNLLLLLLMLVVCLAVQFSFSFFWFHRKVGWTKQEAMLGSVPGAMAAILALTDHTHTPPQKIVISHTIRLIILILLAGLVVGSEGDPQPLIEWPTLTLESTFWLLVIVTVGVVVGIFLQRLRVPAPFMLTSLGAATLIQGWIDVQLHFPLMLTELSMVLIGMNIGNHFIVFPLSALIKNIYSSAQVVIINIILTFLITVFAAWITGYDIAVLLLAWAPGSMEAMTFAAITMNLDAGFVMSNHIIRMVIIQTIPSVVLFWQERKGKKEG</sequence>
<dbReference type="AlphaFoldDB" id="A0A4R3NGH4"/>
<gene>
    <name evidence="2" type="ORF">EC835_107162</name>
</gene>
<evidence type="ECO:0000256" key="1">
    <source>
        <dbReference type="SAM" id="Phobius"/>
    </source>
</evidence>
<accession>A0A4R3NGH4</accession>